<feature type="transmembrane region" description="Helical" evidence="9">
    <location>
        <begin position="85"/>
        <end position="107"/>
    </location>
</feature>
<dbReference type="Proteomes" id="UP000694845">
    <property type="component" value="Unplaced"/>
</dbReference>
<dbReference type="GeneID" id="110985270"/>
<gene>
    <name evidence="12" type="primary">LOC110985270</name>
</gene>
<keyword evidence="11" id="KW-1185">Reference proteome</keyword>
<dbReference type="Gene3D" id="1.20.1070.10">
    <property type="entry name" value="Rhodopsin 7-helix transmembrane proteins"/>
    <property type="match status" value="1"/>
</dbReference>
<evidence type="ECO:0000313" key="11">
    <source>
        <dbReference type="Proteomes" id="UP000694845"/>
    </source>
</evidence>
<evidence type="ECO:0000256" key="2">
    <source>
        <dbReference type="ARBA" id="ARBA00022692"/>
    </source>
</evidence>
<dbReference type="CDD" id="cd14978">
    <property type="entry name" value="7tmA_FMRFamide_R-like"/>
    <property type="match status" value="1"/>
</dbReference>
<evidence type="ECO:0000259" key="10">
    <source>
        <dbReference type="PROSITE" id="PS50262"/>
    </source>
</evidence>
<dbReference type="InterPro" id="IPR000276">
    <property type="entry name" value="GPCR_Rhodpsn"/>
</dbReference>
<sequence length="367" mass="41314">MLNASFADFETHQGVRNQAYIAFSHSLVFVNETDLSKARSYIYDPTSTAIYGYVLPIIKLFGLLGILTFYFMVYRVREMRNLTNFYLGSLAVADLMVLLTSGSLLQYEALVTRTFSNKNYLGPSAGLVFDIKTLFTQIAIFASLFCVVVVTYERYLAICHPLKHKHVQGMKRAFRSVVFAWSASLVVPVFDFAIFRTLTEARCVVFPNDEEFDNLSGLFQLTALDINYARAKVVFENISYLVVYLVTFVANATLNGLIIHKLWNPNSPGRSSKLSGLHQVTLMLVLNSTVCFATLLPLTVSSLTNTFKPEAEFGDKVIAIPPLFVVLNSAINTVLFNVGSRRYRNAFLEAFRCRSRERKPQSNDIAL</sequence>
<evidence type="ECO:0000256" key="8">
    <source>
        <dbReference type="RuleBase" id="RU000688"/>
    </source>
</evidence>
<evidence type="ECO:0000256" key="3">
    <source>
        <dbReference type="ARBA" id="ARBA00022989"/>
    </source>
</evidence>
<evidence type="ECO:0000256" key="6">
    <source>
        <dbReference type="ARBA" id="ARBA00023170"/>
    </source>
</evidence>
<comment type="similarity">
    <text evidence="8">Belongs to the G-protein coupled receptor 1 family.</text>
</comment>
<evidence type="ECO:0000313" key="12">
    <source>
        <dbReference type="RefSeq" id="XP_022101872.1"/>
    </source>
</evidence>
<dbReference type="GO" id="GO:0004930">
    <property type="term" value="F:G protein-coupled receptor activity"/>
    <property type="evidence" value="ECO:0007669"/>
    <property type="project" value="UniProtKB-KW"/>
</dbReference>
<evidence type="ECO:0000256" key="7">
    <source>
        <dbReference type="ARBA" id="ARBA00023224"/>
    </source>
</evidence>
<dbReference type="InterPro" id="IPR017452">
    <property type="entry name" value="GPCR_Rhodpsn_7TM"/>
</dbReference>
<dbReference type="PROSITE" id="PS50262">
    <property type="entry name" value="G_PROTEIN_RECEP_F1_2"/>
    <property type="match status" value="1"/>
</dbReference>
<proteinExistence type="inferred from homology"/>
<dbReference type="SUPFAM" id="SSF81321">
    <property type="entry name" value="Family A G protein-coupled receptor-like"/>
    <property type="match status" value="1"/>
</dbReference>
<protein>
    <submittedName>
        <fullName evidence="12">Thyrotropin-releasing hormone receptor-like</fullName>
    </submittedName>
</protein>
<name>A0A8B7ZA77_ACAPL</name>
<dbReference type="GO" id="GO:0005886">
    <property type="term" value="C:plasma membrane"/>
    <property type="evidence" value="ECO:0007669"/>
    <property type="project" value="TreeGrafter"/>
</dbReference>
<keyword evidence="3 9" id="KW-1133">Transmembrane helix</keyword>
<keyword evidence="4 8" id="KW-0297">G-protein coupled receptor</keyword>
<dbReference type="Pfam" id="PF00001">
    <property type="entry name" value="7tm_1"/>
    <property type="match status" value="1"/>
</dbReference>
<keyword evidence="5 9" id="KW-0472">Membrane</keyword>
<dbReference type="PRINTS" id="PR00237">
    <property type="entry name" value="GPCRRHODOPSN"/>
</dbReference>
<dbReference type="AlphaFoldDB" id="A0A8B7ZA77"/>
<feature type="transmembrane region" description="Helical" evidence="9">
    <location>
        <begin position="173"/>
        <end position="195"/>
    </location>
</feature>
<evidence type="ECO:0000256" key="5">
    <source>
        <dbReference type="ARBA" id="ARBA00023136"/>
    </source>
</evidence>
<dbReference type="RefSeq" id="XP_022101872.1">
    <property type="nucleotide sequence ID" value="XM_022246180.1"/>
</dbReference>
<feature type="domain" description="G-protein coupled receptors family 1 profile" evidence="10">
    <location>
        <begin position="65"/>
        <end position="336"/>
    </location>
</feature>
<organism evidence="11 12">
    <name type="scientific">Acanthaster planci</name>
    <name type="common">Crown-of-thorns starfish</name>
    <dbReference type="NCBI Taxonomy" id="133434"/>
    <lineage>
        <taxon>Eukaryota</taxon>
        <taxon>Metazoa</taxon>
        <taxon>Echinodermata</taxon>
        <taxon>Eleutherozoa</taxon>
        <taxon>Asterozoa</taxon>
        <taxon>Asteroidea</taxon>
        <taxon>Valvatacea</taxon>
        <taxon>Valvatida</taxon>
        <taxon>Acanthasteridae</taxon>
        <taxon>Acanthaster</taxon>
    </lineage>
</organism>
<feature type="transmembrane region" description="Helical" evidence="9">
    <location>
        <begin position="318"/>
        <end position="338"/>
    </location>
</feature>
<dbReference type="KEGG" id="aplc:110985270"/>
<evidence type="ECO:0000256" key="9">
    <source>
        <dbReference type="SAM" id="Phobius"/>
    </source>
</evidence>
<dbReference type="PANTHER" id="PTHR24243:SF208">
    <property type="entry name" value="PYROKININ-1 RECEPTOR"/>
    <property type="match status" value="1"/>
</dbReference>
<evidence type="ECO:0000256" key="1">
    <source>
        <dbReference type="ARBA" id="ARBA00004141"/>
    </source>
</evidence>
<keyword evidence="2 8" id="KW-0812">Transmembrane</keyword>
<feature type="transmembrane region" description="Helical" evidence="9">
    <location>
        <begin position="280"/>
        <end position="298"/>
    </location>
</feature>
<feature type="transmembrane region" description="Helical" evidence="9">
    <location>
        <begin position="50"/>
        <end position="73"/>
    </location>
</feature>
<feature type="transmembrane region" description="Helical" evidence="9">
    <location>
        <begin position="127"/>
        <end position="152"/>
    </location>
</feature>
<keyword evidence="6 8" id="KW-0675">Receptor</keyword>
<feature type="transmembrane region" description="Helical" evidence="9">
    <location>
        <begin position="238"/>
        <end position="259"/>
    </location>
</feature>
<keyword evidence="7 8" id="KW-0807">Transducer</keyword>
<accession>A0A8B7ZA77</accession>
<evidence type="ECO:0000256" key="4">
    <source>
        <dbReference type="ARBA" id="ARBA00023040"/>
    </source>
</evidence>
<dbReference type="OrthoDB" id="6088609at2759"/>
<dbReference type="PANTHER" id="PTHR24243">
    <property type="entry name" value="G-PROTEIN COUPLED RECEPTOR"/>
    <property type="match status" value="1"/>
</dbReference>
<reference evidence="12" key="1">
    <citation type="submission" date="2025-08" db="UniProtKB">
        <authorList>
            <consortium name="RefSeq"/>
        </authorList>
    </citation>
    <scope>IDENTIFICATION</scope>
</reference>
<dbReference type="PROSITE" id="PS00237">
    <property type="entry name" value="G_PROTEIN_RECEP_F1_1"/>
    <property type="match status" value="1"/>
</dbReference>
<comment type="subcellular location">
    <subcellularLocation>
        <location evidence="1">Membrane</location>
        <topology evidence="1">Multi-pass membrane protein</topology>
    </subcellularLocation>
</comment>